<dbReference type="PaxDb" id="73239-Q7RGZ3"/>
<reference evidence="2 3" key="1">
    <citation type="journal article" date="2002" name="Nature">
        <title>Genome sequence and comparative analysis of the model rodent malaria parasite Plasmodium yoelii yoelii.</title>
        <authorList>
            <person name="Carlton J.M."/>
            <person name="Angiuoli S.V."/>
            <person name="Suh B.B."/>
            <person name="Kooij T.W."/>
            <person name="Pertea M."/>
            <person name="Silva J.C."/>
            <person name="Ermolaeva M.D."/>
            <person name="Allen J.E."/>
            <person name="Selengut J.D."/>
            <person name="Koo H.L."/>
            <person name="Peterson J.D."/>
            <person name="Pop M."/>
            <person name="Kosack D.S."/>
            <person name="Shumway M.F."/>
            <person name="Bidwell S.L."/>
            <person name="Shallom S.J."/>
            <person name="van Aken S.E."/>
            <person name="Riedmuller S.B."/>
            <person name="Feldblyum T.V."/>
            <person name="Cho J.K."/>
            <person name="Quackenbush J."/>
            <person name="Sedegah M."/>
            <person name="Shoaibi A."/>
            <person name="Cummings L.M."/>
            <person name="Florens L."/>
            <person name="Yates J.R."/>
            <person name="Raine J.D."/>
            <person name="Sinden R.E."/>
            <person name="Harris M.A."/>
            <person name="Cunningham D.A."/>
            <person name="Preiser P.R."/>
            <person name="Bergman L.W."/>
            <person name="Vaidya A.B."/>
            <person name="van Lin L.H."/>
            <person name="Janse C.J."/>
            <person name="Waters A.P."/>
            <person name="Smith H.O."/>
            <person name="White O.R."/>
            <person name="Salzberg S.L."/>
            <person name="Venter J.C."/>
            <person name="Fraser C.M."/>
            <person name="Hoffman S.L."/>
            <person name="Gardner M.J."/>
            <person name="Carucci D.J."/>
        </authorList>
    </citation>
    <scope>NUCLEOTIDE SEQUENCE [LARGE SCALE GENOMIC DNA]</scope>
    <source>
        <strain evidence="2 3">17XNL</strain>
    </source>
</reference>
<protein>
    <submittedName>
        <fullName evidence="2">Uncharacterized protein</fullName>
    </submittedName>
</protein>
<feature type="compositionally biased region" description="Acidic residues" evidence="1">
    <location>
        <begin position="16"/>
        <end position="30"/>
    </location>
</feature>
<evidence type="ECO:0000256" key="1">
    <source>
        <dbReference type="SAM" id="MobiDB-lite"/>
    </source>
</evidence>
<dbReference type="InParanoid" id="Q7RGZ3"/>
<comment type="caution">
    <text evidence="2">The sequence shown here is derived from an EMBL/GenBank/DDBJ whole genome shotgun (WGS) entry which is preliminary data.</text>
</comment>
<feature type="region of interest" description="Disordered" evidence="1">
    <location>
        <begin position="1"/>
        <end position="35"/>
    </location>
</feature>
<dbReference type="AlphaFoldDB" id="Q7RGZ3"/>
<evidence type="ECO:0000313" key="3">
    <source>
        <dbReference type="Proteomes" id="UP000008553"/>
    </source>
</evidence>
<evidence type="ECO:0000313" key="2">
    <source>
        <dbReference type="EMBL" id="EAA16025.1"/>
    </source>
</evidence>
<dbReference type="Proteomes" id="UP000008553">
    <property type="component" value="Unassembled WGS sequence"/>
</dbReference>
<gene>
    <name evidence="2" type="ORF">PY04203</name>
</gene>
<dbReference type="EMBL" id="AABL01001254">
    <property type="protein sequence ID" value="EAA16025.1"/>
    <property type="molecule type" value="Genomic_DNA"/>
</dbReference>
<organism evidence="2 3">
    <name type="scientific">Plasmodium yoelii yoelii</name>
    <dbReference type="NCBI Taxonomy" id="73239"/>
    <lineage>
        <taxon>Eukaryota</taxon>
        <taxon>Sar</taxon>
        <taxon>Alveolata</taxon>
        <taxon>Apicomplexa</taxon>
        <taxon>Aconoidasida</taxon>
        <taxon>Haemosporida</taxon>
        <taxon>Plasmodiidae</taxon>
        <taxon>Plasmodium</taxon>
        <taxon>Plasmodium (Vinckeia)</taxon>
    </lineage>
</organism>
<proteinExistence type="predicted"/>
<sequence length="63" mass="7406">MEELNAINDELINNEKEDEDDDDEESEGFDGSDFNDLAHESLEQVRMYISIYMFVLIISHIHK</sequence>
<keyword evidence="3" id="KW-1185">Reference proteome</keyword>
<name>Q7RGZ3_PLAYO</name>
<accession>Q7RGZ3</accession>